<dbReference type="SUPFAM" id="SSF101690">
    <property type="entry name" value="PAZ domain"/>
    <property type="match status" value="1"/>
</dbReference>
<dbReference type="Gene3D" id="2.170.260.10">
    <property type="entry name" value="paz domain"/>
    <property type="match status" value="1"/>
</dbReference>
<dbReference type="SUPFAM" id="SSF53098">
    <property type="entry name" value="Ribonuclease H-like"/>
    <property type="match status" value="1"/>
</dbReference>
<dbReference type="SMART" id="SM00949">
    <property type="entry name" value="PAZ"/>
    <property type="match status" value="1"/>
</dbReference>
<dbReference type="PROSITE" id="PS50822">
    <property type="entry name" value="PIWI"/>
    <property type="match status" value="1"/>
</dbReference>
<dbReference type="PANTHER" id="PTHR22891">
    <property type="entry name" value="EUKARYOTIC TRANSLATION INITIATION FACTOR 2C"/>
    <property type="match status" value="1"/>
</dbReference>
<organism evidence="3">
    <name type="scientific">Candidatus Harpocratesius repetitus</name>
    <dbReference type="NCBI Taxonomy" id="3049170"/>
    <lineage>
        <taxon>Archaea</taxon>
        <taxon>Promethearchaeati</taxon>
        <taxon>Promethearchaeota</taxon>
        <taxon>Promethearchaeia</taxon>
        <taxon>Promethearchaeales</taxon>
        <taxon>Promethearchaeaceae</taxon>
        <taxon>Candidatus Harpocratesius</taxon>
    </lineage>
</organism>
<dbReference type="InterPro" id="IPR003100">
    <property type="entry name" value="PAZ_dom"/>
</dbReference>
<dbReference type="InterPro" id="IPR036397">
    <property type="entry name" value="RNaseH_sf"/>
</dbReference>
<name>A0AAT8XUE3_9ARCH</name>
<dbReference type="GO" id="GO:0003723">
    <property type="term" value="F:RNA binding"/>
    <property type="evidence" value="ECO:0007669"/>
    <property type="project" value="InterPro"/>
</dbReference>
<dbReference type="Gene3D" id="3.40.50.2300">
    <property type="match status" value="1"/>
</dbReference>
<reference evidence="4" key="1">
    <citation type="journal article" date="2024" name="Nat. Commun.">
        <title>RNA-guided RNA silencing by an Asgard archaeal Argonaute.</title>
        <authorList>
            <person name="Bastiaanssen C."/>
            <person name="Bobadilla Ugarte P."/>
            <person name="Kim K."/>
            <person name="Finocchio G."/>
            <person name="Feng Y."/>
            <person name="Anzelon T.A."/>
            <person name="Kostlbacher S."/>
            <person name="Tamarit D."/>
            <person name="Ettema T.J.G."/>
            <person name="Jinek M."/>
            <person name="MacRae I.J."/>
            <person name="Joo C."/>
            <person name="Swarts D.C."/>
            <person name="Wu F."/>
        </authorList>
    </citation>
    <scope>STRUCTURE BY ELECTRON MICROSCOPY (3.40 ANGSTROMS) IN COMPLEX WITH MG(2+)</scope>
</reference>
<dbReference type="SMART" id="SM00950">
    <property type="entry name" value="Piwi"/>
    <property type="match status" value="1"/>
</dbReference>
<dbReference type="SMR" id="A0AAT8XUE3"/>
<dbReference type="PROSITE" id="PS50821">
    <property type="entry name" value="PAZ"/>
    <property type="match status" value="1"/>
</dbReference>
<dbReference type="Gene3D" id="3.30.420.10">
    <property type="entry name" value="Ribonuclease H-like superfamily/Ribonuclease H"/>
    <property type="match status" value="1"/>
</dbReference>
<keyword evidence="4" id="KW-0479">Metal-binding</keyword>
<evidence type="ECO:0000313" key="3">
    <source>
        <dbReference type="PDB" id="8R3Z"/>
    </source>
</evidence>
<sequence>MSKSQNKGRKSNDAPLASPCCPQKKKIDLEMNLFPVKISNLKISIYSWLIFPKIDNYKVQRNILEIALSEEALYEYIIQKNKIYQKKRHPNIKRVVLFQNKEFQIEINHLETVYLLDNPTLQNEIFGSICQTVGFEQIGHNYYYSAERQSSQLTQSTKESLKRIFPAIEIDGGKYYLKQGLTTAIHSTKKNFSIDQGKNAISNVVELEQTSKLIQKKNLLEIIMDLNRKVKDHHKIENLLIGSRFITHYNNRIYTIHGIAWNKDPTSTFQIRSKLHQNLEITFEEYYKKNYQLKISDLHQPLIIYYPMSSQKSATSSGSQDILYFLPEFCHLFGLSNLDADNFRIRQEITRNTQMSPSDRYRKLKTFVENQDILEFFKVWGLDIDSRMISMSGIKLPSLEIQTQTGVFPINFEQSNWLSLLNRSQVIDAPELKKWMILYPKKSMSLQEARKFSNDFQKIAQQMGMVCRPPQLQGVFDMTKFLAILKKNPSQHHINSIQLILTITPNRNKTCYRKIKQLCYRDLGIANQNVVLKNLRDQKRRMPIIRNLVRQIICKVPNFNTKYGGALWKIKNNSIPDKTLIVGIDVWHGRPGIDKSIAGIVFSTDKGLHYTANYTITPRKGLEFIHNLGKIIITQLQNHYNATRQYFENILIFRDGVGNTQYNKILQEEFKSIQQELTNSSIFSEKHPKIAIILVNKRINRRLFHKNKQGQILNPKPGTFIEDQYIKSEFSNYYLVPHFSRFGTTRPIHISVIYNNTKYVNFQFVEIANILCHLNYNWAGTVRIPASVEYAHKVADFIGSNQITSIAPELLQTQFYL</sequence>
<feature type="domain" description="PAZ" evidence="1">
    <location>
        <begin position="218"/>
        <end position="334"/>
    </location>
</feature>
<dbReference type="EMDB" id="EMD-18878"/>
<dbReference type="Pfam" id="PF02171">
    <property type="entry name" value="Piwi"/>
    <property type="match status" value="1"/>
</dbReference>
<protein>
    <submittedName>
        <fullName evidence="3">HrAgo1</fullName>
    </submittedName>
</protein>
<dbReference type="InterPro" id="IPR012337">
    <property type="entry name" value="RNaseH-like_sf"/>
</dbReference>
<evidence type="ECO:0007829" key="4">
    <source>
        <dbReference type="PDB" id="8R3Z"/>
    </source>
</evidence>
<proteinExistence type="evidence at protein level"/>
<evidence type="ECO:0000259" key="1">
    <source>
        <dbReference type="PROSITE" id="PS50821"/>
    </source>
</evidence>
<dbReference type="Pfam" id="PF02170">
    <property type="entry name" value="PAZ"/>
    <property type="match status" value="1"/>
</dbReference>
<dbReference type="PDB" id="8R3Z">
    <property type="method" value="EM"/>
    <property type="resolution" value="3.40 A"/>
    <property type="chains" value="A=1-817"/>
</dbReference>
<dbReference type="InterPro" id="IPR036085">
    <property type="entry name" value="PAZ_dom_sf"/>
</dbReference>
<dbReference type="InterPro" id="IPR003165">
    <property type="entry name" value="Piwi"/>
</dbReference>
<dbReference type="AlphaFoldDB" id="A0AAT8XUE3"/>
<evidence type="ECO:0000259" key="2">
    <source>
        <dbReference type="PROSITE" id="PS50822"/>
    </source>
</evidence>
<keyword evidence="4" id="KW-0002">3D-structure</keyword>
<accession>A0AAT8XUE3</accession>
<feature type="domain" description="Piwi" evidence="2">
    <location>
        <begin position="499"/>
        <end position="803"/>
    </location>
</feature>
<feature type="binding site" evidence="4">
    <location>
        <position position="817"/>
    </location>
    <ligand>
        <name>Mg(2+)</name>
        <dbReference type="ChEBI" id="CHEBI:18420"/>
    </ligand>
</feature>